<dbReference type="Pfam" id="PF07859">
    <property type="entry name" value="Abhydrolase_3"/>
    <property type="match status" value="1"/>
</dbReference>
<dbReference type="Gene3D" id="3.40.50.1820">
    <property type="entry name" value="alpha/beta hydrolase"/>
    <property type="match status" value="1"/>
</dbReference>
<dbReference type="Proteomes" id="UP000606193">
    <property type="component" value="Unassembled WGS sequence"/>
</dbReference>
<evidence type="ECO:0000313" key="4">
    <source>
        <dbReference type="Proteomes" id="UP000606193"/>
    </source>
</evidence>
<dbReference type="PANTHER" id="PTHR48081">
    <property type="entry name" value="AB HYDROLASE SUPERFAMILY PROTEIN C4A8.06C"/>
    <property type="match status" value="1"/>
</dbReference>
<sequence>MSKIIENIFYKQREDFYRKYKNRNKHFTFPEDITMTKGIPYATDGIKAHRLDIMEPSGTSPAEGWPVIINIHGGGLLLGSKEFNQYFCARLCTLGYLVFNVEYRLIPDCTIYDQISDIFQAMDFIQKKLDRYRGNSADVYAVGDSGGACLLVYATAAQRNPKVAKAAGVTPSALPLKALGLISGMFYTNKFDQIGLFMPKYLYGPKYRRSAFAPYVNPEHPDIMKSLPPCFLVTSGKDHLRRYTMQFKMALDRAQMESQIMDFPDDPRLTHAFSAFEPELPESTQVFHAMTDYFKKL</sequence>
<feature type="domain" description="Alpha/beta hydrolase fold-3" evidence="2">
    <location>
        <begin position="68"/>
        <end position="266"/>
    </location>
</feature>
<dbReference type="RefSeq" id="WP_249298104.1">
    <property type="nucleotide sequence ID" value="NZ_JACRSX010000012.1"/>
</dbReference>
<dbReference type="SUPFAM" id="SSF53474">
    <property type="entry name" value="alpha/beta-Hydrolases"/>
    <property type="match status" value="1"/>
</dbReference>
<keyword evidence="1 3" id="KW-0378">Hydrolase</keyword>
<name>A0ABR7N2J3_9FIRM</name>
<evidence type="ECO:0000313" key="3">
    <source>
        <dbReference type="EMBL" id="MBC8562849.1"/>
    </source>
</evidence>
<organism evidence="3 4">
    <name type="scientific">Jutongia huaianensis</name>
    <dbReference type="NCBI Taxonomy" id="2763668"/>
    <lineage>
        <taxon>Bacteria</taxon>
        <taxon>Bacillati</taxon>
        <taxon>Bacillota</taxon>
        <taxon>Clostridia</taxon>
        <taxon>Lachnospirales</taxon>
        <taxon>Lachnospiraceae</taxon>
        <taxon>Jutongia</taxon>
    </lineage>
</organism>
<reference evidence="3 4" key="1">
    <citation type="submission" date="2020-08" db="EMBL/GenBank/DDBJ databases">
        <title>Genome public.</title>
        <authorList>
            <person name="Liu C."/>
            <person name="Sun Q."/>
        </authorList>
    </citation>
    <scope>NUCLEOTIDE SEQUENCE [LARGE SCALE GENOMIC DNA]</scope>
    <source>
        <strain evidence="3 4">NSJ-37</strain>
    </source>
</reference>
<gene>
    <name evidence="3" type="ORF">H8704_09455</name>
</gene>
<accession>A0ABR7N2J3</accession>
<dbReference type="EMBL" id="JACRSX010000012">
    <property type="protein sequence ID" value="MBC8562849.1"/>
    <property type="molecule type" value="Genomic_DNA"/>
</dbReference>
<protein>
    <submittedName>
        <fullName evidence="3">Alpha/beta hydrolase</fullName>
    </submittedName>
</protein>
<dbReference type="InterPro" id="IPR050300">
    <property type="entry name" value="GDXG_lipolytic_enzyme"/>
</dbReference>
<dbReference type="InterPro" id="IPR029058">
    <property type="entry name" value="AB_hydrolase_fold"/>
</dbReference>
<dbReference type="GO" id="GO:0016787">
    <property type="term" value="F:hydrolase activity"/>
    <property type="evidence" value="ECO:0007669"/>
    <property type="project" value="UniProtKB-KW"/>
</dbReference>
<evidence type="ECO:0000256" key="1">
    <source>
        <dbReference type="ARBA" id="ARBA00022801"/>
    </source>
</evidence>
<evidence type="ECO:0000259" key="2">
    <source>
        <dbReference type="Pfam" id="PF07859"/>
    </source>
</evidence>
<dbReference type="InterPro" id="IPR013094">
    <property type="entry name" value="AB_hydrolase_3"/>
</dbReference>
<comment type="caution">
    <text evidence="3">The sequence shown here is derived from an EMBL/GenBank/DDBJ whole genome shotgun (WGS) entry which is preliminary data.</text>
</comment>
<keyword evidence="4" id="KW-1185">Reference proteome</keyword>
<proteinExistence type="predicted"/>